<organism evidence="2 3">
    <name type="scientific">Hirschia litorea</name>
    <dbReference type="NCBI Taxonomy" id="1199156"/>
    <lineage>
        <taxon>Bacteria</taxon>
        <taxon>Pseudomonadati</taxon>
        <taxon>Pseudomonadota</taxon>
        <taxon>Alphaproteobacteria</taxon>
        <taxon>Hyphomonadales</taxon>
        <taxon>Hyphomonadaceae</taxon>
        <taxon>Hirschia</taxon>
    </lineage>
</organism>
<dbReference type="InterPro" id="IPR036102">
    <property type="entry name" value="OsmC/Ohrsf"/>
</dbReference>
<dbReference type="Proteomes" id="UP001596492">
    <property type="component" value="Unassembled WGS sequence"/>
</dbReference>
<dbReference type="InterPro" id="IPR029058">
    <property type="entry name" value="AB_hydrolase_fold"/>
</dbReference>
<dbReference type="GO" id="GO:0016787">
    <property type="term" value="F:hydrolase activity"/>
    <property type="evidence" value="ECO:0007669"/>
    <property type="project" value="UniProtKB-KW"/>
</dbReference>
<dbReference type="PANTHER" id="PTHR39624">
    <property type="entry name" value="PROTEIN INVOLVED IN RIMO-MEDIATED BETA-METHYLTHIOLATION OF RIBOSOMAL PROTEIN S12 YCAO"/>
    <property type="match status" value="1"/>
</dbReference>
<feature type="domain" description="Serine aminopeptidase S33" evidence="1">
    <location>
        <begin position="30"/>
        <end position="139"/>
    </location>
</feature>
<dbReference type="SUPFAM" id="SSF82784">
    <property type="entry name" value="OsmC-like"/>
    <property type="match status" value="1"/>
</dbReference>
<accession>A0ABW2IIP1</accession>
<reference evidence="3" key="1">
    <citation type="journal article" date="2019" name="Int. J. Syst. Evol. Microbiol.">
        <title>The Global Catalogue of Microorganisms (GCM) 10K type strain sequencing project: providing services to taxonomists for standard genome sequencing and annotation.</title>
        <authorList>
            <consortium name="The Broad Institute Genomics Platform"/>
            <consortium name="The Broad Institute Genome Sequencing Center for Infectious Disease"/>
            <person name="Wu L."/>
            <person name="Ma J."/>
        </authorList>
    </citation>
    <scope>NUCLEOTIDE SEQUENCE [LARGE SCALE GENOMIC DNA]</scope>
    <source>
        <strain evidence="3">CCUG 51308</strain>
    </source>
</reference>
<dbReference type="InterPro" id="IPR015946">
    <property type="entry name" value="KH_dom-like_a/b"/>
</dbReference>
<dbReference type="Pfam" id="PF02566">
    <property type="entry name" value="OsmC"/>
    <property type="match status" value="1"/>
</dbReference>
<proteinExistence type="predicted"/>
<gene>
    <name evidence="2" type="ORF">ACFQS8_04545</name>
</gene>
<protein>
    <submittedName>
        <fullName evidence="2">Alpha/beta fold hydrolase</fullName>
    </submittedName>
</protein>
<dbReference type="Gene3D" id="3.30.300.20">
    <property type="match status" value="1"/>
</dbReference>
<dbReference type="SUPFAM" id="SSF53474">
    <property type="entry name" value="alpha/beta-Hydrolases"/>
    <property type="match status" value="1"/>
</dbReference>
<keyword evidence="3" id="KW-1185">Reference proteome</keyword>
<sequence length="403" mass="43577">MQNRLAVEIPGSLGHKLAAKLEMPAGLPRGFAIFAHCFACSKDQFATARIARQLVQLGVGVLRFDFTGLGFSEGDFSDTTFSSNIDDLAAAARWMEEQGMPPTLAIGHSLGGAAVLAAADKLPTVKAFATIAAPSCAKHVTENFGAHIQQIEQTGEAEVELGGRKVVIKKQFLDDVEDARVIESVRKMKRPLLVMHSPIDQTVGIENANDIFLAAKHPKSFVSLDDSDHLLTNREDAQYVAGVIAAWATHYAISAKKDAASVNPVSGDEPVIVEETPRGKYENWVVVGDYRGVADEPQSVGGDGAGPTPYQYMNAALGACTSMTLRMYADRKGWPVDKVSVSVTHEKTKNEIDSSDLDVFSRAITISGDLTVEQRARMLEIADKCPVHRTLHRNSTIRTTEST</sequence>
<evidence type="ECO:0000313" key="3">
    <source>
        <dbReference type="Proteomes" id="UP001596492"/>
    </source>
</evidence>
<dbReference type="Gene3D" id="3.40.50.1820">
    <property type="entry name" value="alpha/beta hydrolase"/>
    <property type="match status" value="1"/>
</dbReference>
<dbReference type="PANTHER" id="PTHR39624:SF2">
    <property type="entry name" value="OSMC-LIKE PROTEIN"/>
    <property type="match status" value="1"/>
</dbReference>
<keyword evidence="2" id="KW-0378">Hydrolase</keyword>
<dbReference type="EMBL" id="JBHTBR010000002">
    <property type="protein sequence ID" value="MFC7290872.1"/>
    <property type="molecule type" value="Genomic_DNA"/>
</dbReference>
<dbReference type="InterPro" id="IPR003718">
    <property type="entry name" value="OsmC/Ohr_fam"/>
</dbReference>
<name>A0ABW2IIP1_9PROT</name>
<dbReference type="InterPro" id="IPR022742">
    <property type="entry name" value="Hydrolase_4"/>
</dbReference>
<comment type="caution">
    <text evidence="2">The sequence shown here is derived from an EMBL/GenBank/DDBJ whole genome shotgun (WGS) entry which is preliminary data.</text>
</comment>
<dbReference type="Pfam" id="PF12146">
    <property type="entry name" value="Hydrolase_4"/>
    <property type="match status" value="1"/>
</dbReference>
<dbReference type="RefSeq" id="WP_382166077.1">
    <property type="nucleotide sequence ID" value="NZ_JBHTBR010000002.1"/>
</dbReference>
<evidence type="ECO:0000259" key="1">
    <source>
        <dbReference type="Pfam" id="PF12146"/>
    </source>
</evidence>
<evidence type="ECO:0000313" key="2">
    <source>
        <dbReference type="EMBL" id="MFC7290872.1"/>
    </source>
</evidence>